<evidence type="ECO:0000256" key="2">
    <source>
        <dbReference type="ARBA" id="ARBA00022842"/>
    </source>
</evidence>
<evidence type="ECO:0000313" key="5">
    <source>
        <dbReference type="Proteomes" id="UP000193560"/>
    </source>
</evidence>
<organism evidence="4 5">
    <name type="scientific">Absidia repens</name>
    <dbReference type="NCBI Taxonomy" id="90262"/>
    <lineage>
        <taxon>Eukaryota</taxon>
        <taxon>Fungi</taxon>
        <taxon>Fungi incertae sedis</taxon>
        <taxon>Mucoromycota</taxon>
        <taxon>Mucoromycotina</taxon>
        <taxon>Mucoromycetes</taxon>
        <taxon>Mucorales</taxon>
        <taxon>Cunninghamellaceae</taxon>
        <taxon>Absidia</taxon>
    </lineage>
</organism>
<dbReference type="Gene3D" id="1.10.1410.10">
    <property type="match status" value="1"/>
</dbReference>
<keyword evidence="1" id="KW-0479">Metal-binding</keyword>
<feature type="domain" description="PAP-associated" evidence="3">
    <location>
        <begin position="123"/>
        <end position="164"/>
    </location>
</feature>
<dbReference type="OrthoDB" id="2274644at2759"/>
<gene>
    <name evidence="4" type="ORF">BCR42DRAFT_396030</name>
</gene>
<keyword evidence="2" id="KW-0460">Magnesium</keyword>
<dbReference type="EMBL" id="MCGE01000026">
    <property type="protein sequence ID" value="ORZ09857.1"/>
    <property type="molecule type" value="Genomic_DNA"/>
</dbReference>
<evidence type="ECO:0000256" key="1">
    <source>
        <dbReference type="ARBA" id="ARBA00022723"/>
    </source>
</evidence>
<dbReference type="Proteomes" id="UP000193560">
    <property type="component" value="Unassembled WGS sequence"/>
</dbReference>
<protein>
    <recommendedName>
        <fullName evidence="3">PAP-associated domain-containing protein</fullName>
    </recommendedName>
</protein>
<dbReference type="GO" id="GO:0046872">
    <property type="term" value="F:metal ion binding"/>
    <property type="evidence" value="ECO:0007669"/>
    <property type="project" value="UniProtKB-KW"/>
</dbReference>
<sequence length="176" mass="20502">MYCILLTIFHDTLGIENSKIHQNIYCFGVACAPFYQTSDSQLTGFINWLLFPNMLNELYGIHRRWGDDTFFFYRGNDTEVDIFYHKCVVPAVIPGKNDFKISPTKRTIDATYRKSENTSDIMTLLIGFFDYYATFDNRGCAVSFDNARNRSRSRYDNLVVSDPFLHTRNVTLPHFV</sequence>
<dbReference type="Pfam" id="PF03828">
    <property type="entry name" value="PAP_assoc"/>
    <property type="match status" value="1"/>
</dbReference>
<name>A0A1X2I5F7_9FUNG</name>
<accession>A0A1X2I5F7</accession>
<dbReference type="InterPro" id="IPR002058">
    <property type="entry name" value="PAP_assoc"/>
</dbReference>
<evidence type="ECO:0000259" key="3">
    <source>
        <dbReference type="Pfam" id="PF03828"/>
    </source>
</evidence>
<dbReference type="SUPFAM" id="SSF81631">
    <property type="entry name" value="PAP/OAS1 substrate-binding domain"/>
    <property type="match status" value="1"/>
</dbReference>
<comment type="caution">
    <text evidence="4">The sequence shown here is derived from an EMBL/GenBank/DDBJ whole genome shotgun (WGS) entry which is preliminary data.</text>
</comment>
<keyword evidence="5" id="KW-1185">Reference proteome</keyword>
<evidence type="ECO:0000313" key="4">
    <source>
        <dbReference type="EMBL" id="ORZ09857.1"/>
    </source>
</evidence>
<proteinExistence type="predicted"/>
<reference evidence="4 5" key="1">
    <citation type="submission" date="2016-07" db="EMBL/GenBank/DDBJ databases">
        <title>Pervasive Adenine N6-methylation of Active Genes in Fungi.</title>
        <authorList>
            <consortium name="DOE Joint Genome Institute"/>
            <person name="Mondo S.J."/>
            <person name="Dannebaum R.O."/>
            <person name="Kuo R.C."/>
            <person name="Labutti K."/>
            <person name="Haridas S."/>
            <person name="Kuo A."/>
            <person name="Salamov A."/>
            <person name="Ahrendt S.R."/>
            <person name="Lipzen A."/>
            <person name="Sullivan W."/>
            <person name="Andreopoulos W.B."/>
            <person name="Clum A."/>
            <person name="Lindquist E."/>
            <person name="Daum C."/>
            <person name="Ramamoorthy G.K."/>
            <person name="Gryganskyi A."/>
            <person name="Culley D."/>
            <person name="Magnuson J.K."/>
            <person name="James T.Y."/>
            <person name="O'Malley M.A."/>
            <person name="Stajich J.E."/>
            <person name="Spatafora J.W."/>
            <person name="Visel A."/>
            <person name="Grigoriev I.V."/>
        </authorList>
    </citation>
    <scope>NUCLEOTIDE SEQUENCE [LARGE SCALE GENOMIC DNA]</scope>
    <source>
        <strain evidence="4 5">NRRL 1336</strain>
    </source>
</reference>
<dbReference type="AlphaFoldDB" id="A0A1X2I5F7"/>